<comment type="caution">
    <text evidence="2">The sequence shown here is derived from an EMBL/GenBank/DDBJ whole genome shotgun (WGS) entry which is preliminary data.</text>
</comment>
<sequence>MHAPTITGRMQEPCKPQVGRLLSAPRGSSPTSCWTRGPSEGKLTLTRRSDVVYFRNTGVPTINGCGYCKWAKEFPPLPGTASPNNSGWPGCCRAPRPEDTHLIDKEHYAAIAAAWDQRALPQSVSTIRSAPSQRRSPIPQFPEKSSGGTIPDPSRTPPLSAAVPRKQDSIGRRERDDSRRYREPERYSSRRQGSHDGLPPAPVRQGSYDTQASRHGTIRAGAGVGSHSRSGSGNDMIPPPTEPLSLSSLTTSLSTLRVSSAMSDSGSESSSTTVRTDSTDYLSDESEEELQRLAVARAIAIERQRVEEAEYESARRGLRDIDVTTPVQWGAGAPAPSVRSTQYLSFGEVAQYSSRRQR</sequence>
<feature type="compositionally biased region" description="Polar residues" evidence="1">
    <location>
        <begin position="124"/>
        <end position="135"/>
    </location>
</feature>
<evidence type="ECO:0000313" key="3">
    <source>
        <dbReference type="Proteomes" id="UP000383932"/>
    </source>
</evidence>
<organism evidence="2 3">
    <name type="scientific">Ceratobasidium theobromae</name>
    <dbReference type="NCBI Taxonomy" id="1582974"/>
    <lineage>
        <taxon>Eukaryota</taxon>
        <taxon>Fungi</taxon>
        <taxon>Dikarya</taxon>
        <taxon>Basidiomycota</taxon>
        <taxon>Agaricomycotina</taxon>
        <taxon>Agaricomycetes</taxon>
        <taxon>Cantharellales</taxon>
        <taxon>Ceratobasidiaceae</taxon>
        <taxon>Ceratobasidium</taxon>
    </lineage>
</organism>
<evidence type="ECO:0000313" key="2">
    <source>
        <dbReference type="EMBL" id="KAB5596332.1"/>
    </source>
</evidence>
<dbReference type="AlphaFoldDB" id="A0A5N5QX63"/>
<proteinExistence type="predicted"/>
<feature type="region of interest" description="Disordered" evidence="1">
    <location>
        <begin position="124"/>
        <end position="287"/>
    </location>
</feature>
<feature type="compositionally biased region" description="Low complexity" evidence="1">
    <location>
        <begin position="243"/>
        <end position="276"/>
    </location>
</feature>
<feature type="compositionally biased region" description="Basic and acidic residues" evidence="1">
    <location>
        <begin position="165"/>
        <end position="188"/>
    </location>
</feature>
<accession>A0A5N5QX63</accession>
<dbReference type="Proteomes" id="UP000383932">
    <property type="component" value="Unassembled WGS sequence"/>
</dbReference>
<feature type="region of interest" description="Disordered" evidence="1">
    <location>
        <begin position="1"/>
        <end position="40"/>
    </location>
</feature>
<name>A0A5N5QX63_9AGAM</name>
<gene>
    <name evidence="2" type="ORF">CTheo_317</name>
</gene>
<evidence type="ECO:0000256" key="1">
    <source>
        <dbReference type="SAM" id="MobiDB-lite"/>
    </source>
</evidence>
<dbReference type="OrthoDB" id="3217643at2759"/>
<dbReference type="EMBL" id="SSOP01000002">
    <property type="protein sequence ID" value="KAB5596332.1"/>
    <property type="molecule type" value="Genomic_DNA"/>
</dbReference>
<keyword evidence="3" id="KW-1185">Reference proteome</keyword>
<protein>
    <submittedName>
        <fullName evidence="2">Uncharacterized protein</fullName>
    </submittedName>
</protein>
<reference evidence="2 3" key="1">
    <citation type="journal article" date="2019" name="Fungal Biol. Biotechnol.">
        <title>Draft genome sequence of fastidious pathogen Ceratobasidium theobromae, which causes vascular-streak dieback in Theobroma cacao.</title>
        <authorList>
            <person name="Ali S.S."/>
            <person name="Asman A."/>
            <person name="Shao J."/>
            <person name="Firmansyah A.P."/>
            <person name="Susilo A.W."/>
            <person name="Rosmana A."/>
            <person name="McMahon P."/>
            <person name="Junaid M."/>
            <person name="Guest D."/>
            <person name="Kheng T.Y."/>
            <person name="Meinhardt L.W."/>
            <person name="Bailey B.A."/>
        </authorList>
    </citation>
    <scope>NUCLEOTIDE SEQUENCE [LARGE SCALE GENOMIC DNA]</scope>
    <source>
        <strain evidence="2 3">CT2</strain>
    </source>
</reference>